<proteinExistence type="predicted"/>
<dbReference type="PRINTS" id="PR00344">
    <property type="entry name" value="BCTRLSENSOR"/>
</dbReference>
<dbReference type="SUPFAM" id="SSF55874">
    <property type="entry name" value="ATPase domain of HSP90 chaperone/DNA topoisomerase II/histidine kinase"/>
    <property type="match status" value="1"/>
</dbReference>
<dbReference type="SMART" id="SM00387">
    <property type="entry name" value="HATPase_c"/>
    <property type="match status" value="1"/>
</dbReference>
<dbReference type="PROSITE" id="PS50109">
    <property type="entry name" value="HIS_KIN"/>
    <property type="match status" value="1"/>
</dbReference>
<keyword evidence="4" id="KW-0597">Phosphoprotein</keyword>
<sequence>MSRCPTRRKRSWARPGPASLLTLEITDSAIMADPPRIPADQCEQIFDLFYRNDAIRHGGIPGSGLGLTLARAIAEQHNGTLAVSESDEATTTFTIRLPRGL</sequence>
<evidence type="ECO:0000313" key="13">
    <source>
        <dbReference type="Proteomes" id="UP000198415"/>
    </source>
</evidence>
<dbReference type="InterPro" id="IPR050428">
    <property type="entry name" value="TCS_sensor_his_kinase"/>
</dbReference>
<keyword evidence="5" id="KW-0808">Transferase</keyword>
<dbReference type="EMBL" id="FZNR01000018">
    <property type="protein sequence ID" value="SNS58111.1"/>
    <property type="molecule type" value="Genomic_DNA"/>
</dbReference>
<organism evidence="12 13">
    <name type="scientific">Actinoplanes regularis</name>
    <dbReference type="NCBI Taxonomy" id="52697"/>
    <lineage>
        <taxon>Bacteria</taxon>
        <taxon>Bacillati</taxon>
        <taxon>Actinomycetota</taxon>
        <taxon>Actinomycetes</taxon>
        <taxon>Micromonosporales</taxon>
        <taxon>Micromonosporaceae</taxon>
        <taxon>Actinoplanes</taxon>
    </lineage>
</organism>
<evidence type="ECO:0000256" key="1">
    <source>
        <dbReference type="ARBA" id="ARBA00000085"/>
    </source>
</evidence>
<dbReference type="GO" id="GO:0005886">
    <property type="term" value="C:plasma membrane"/>
    <property type="evidence" value="ECO:0007669"/>
    <property type="project" value="TreeGrafter"/>
</dbReference>
<evidence type="ECO:0000256" key="8">
    <source>
        <dbReference type="ARBA" id="ARBA00022989"/>
    </source>
</evidence>
<feature type="domain" description="Histidine kinase" evidence="11">
    <location>
        <begin position="21"/>
        <end position="101"/>
    </location>
</feature>
<evidence type="ECO:0000313" key="12">
    <source>
        <dbReference type="EMBL" id="SNS58111.1"/>
    </source>
</evidence>
<evidence type="ECO:0000256" key="10">
    <source>
        <dbReference type="ARBA" id="ARBA00023136"/>
    </source>
</evidence>
<reference evidence="12 13" key="1">
    <citation type="submission" date="2017-06" db="EMBL/GenBank/DDBJ databases">
        <authorList>
            <person name="Kim H.J."/>
            <person name="Triplett B.A."/>
        </authorList>
    </citation>
    <scope>NUCLEOTIDE SEQUENCE [LARGE SCALE GENOMIC DNA]</scope>
    <source>
        <strain evidence="12 13">DSM 43151</strain>
    </source>
</reference>
<dbReference type="InterPro" id="IPR005467">
    <property type="entry name" value="His_kinase_dom"/>
</dbReference>
<keyword evidence="13" id="KW-1185">Reference proteome</keyword>
<evidence type="ECO:0000256" key="2">
    <source>
        <dbReference type="ARBA" id="ARBA00004370"/>
    </source>
</evidence>
<dbReference type="InterPro" id="IPR004358">
    <property type="entry name" value="Sig_transdc_His_kin-like_C"/>
</dbReference>
<evidence type="ECO:0000256" key="9">
    <source>
        <dbReference type="ARBA" id="ARBA00023012"/>
    </source>
</evidence>
<keyword evidence="7 12" id="KW-0418">Kinase</keyword>
<dbReference type="EC" id="2.7.13.3" evidence="3"/>
<name>A0A239FMR3_9ACTN</name>
<evidence type="ECO:0000256" key="6">
    <source>
        <dbReference type="ARBA" id="ARBA00022692"/>
    </source>
</evidence>
<dbReference type="AlphaFoldDB" id="A0A239FMR3"/>
<evidence type="ECO:0000256" key="7">
    <source>
        <dbReference type="ARBA" id="ARBA00022777"/>
    </source>
</evidence>
<dbReference type="Pfam" id="PF02518">
    <property type="entry name" value="HATPase_c"/>
    <property type="match status" value="1"/>
</dbReference>
<keyword evidence="8" id="KW-1133">Transmembrane helix</keyword>
<keyword evidence="10" id="KW-0472">Membrane</keyword>
<dbReference type="Gene3D" id="3.30.565.10">
    <property type="entry name" value="Histidine kinase-like ATPase, C-terminal domain"/>
    <property type="match status" value="1"/>
</dbReference>
<accession>A0A239FMR3</accession>
<dbReference type="Proteomes" id="UP000198415">
    <property type="component" value="Unassembled WGS sequence"/>
</dbReference>
<evidence type="ECO:0000259" key="11">
    <source>
        <dbReference type="PROSITE" id="PS50109"/>
    </source>
</evidence>
<keyword evidence="9" id="KW-0902">Two-component regulatory system</keyword>
<evidence type="ECO:0000256" key="5">
    <source>
        <dbReference type="ARBA" id="ARBA00022679"/>
    </source>
</evidence>
<dbReference type="InterPro" id="IPR003594">
    <property type="entry name" value="HATPase_dom"/>
</dbReference>
<dbReference type="PANTHER" id="PTHR45436:SF5">
    <property type="entry name" value="SENSOR HISTIDINE KINASE TRCS"/>
    <property type="match status" value="1"/>
</dbReference>
<evidence type="ECO:0000256" key="4">
    <source>
        <dbReference type="ARBA" id="ARBA00022553"/>
    </source>
</evidence>
<protein>
    <recommendedName>
        <fullName evidence="3">histidine kinase</fullName>
        <ecNumber evidence="3">2.7.13.3</ecNumber>
    </recommendedName>
</protein>
<dbReference type="GO" id="GO:0000160">
    <property type="term" value="P:phosphorelay signal transduction system"/>
    <property type="evidence" value="ECO:0007669"/>
    <property type="project" value="UniProtKB-KW"/>
</dbReference>
<dbReference type="InterPro" id="IPR036890">
    <property type="entry name" value="HATPase_C_sf"/>
</dbReference>
<dbReference type="GO" id="GO:0004673">
    <property type="term" value="F:protein histidine kinase activity"/>
    <property type="evidence" value="ECO:0007669"/>
    <property type="project" value="UniProtKB-EC"/>
</dbReference>
<comment type="catalytic activity">
    <reaction evidence="1">
        <text>ATP + protein L-histidine = ADP + protein N-phospho-L-histidine.</text>
        <dbReference type="EC" id="2.7.13.3"/>
    </reaction>
</comment>
<comment type="subcellular location">
    <subcellularLocation>
        <location evidence="2">Membrane</location>
    </subcellularLocation>
</comment>
<dbReference type="PANTHER" id="PTHR45436">
    <property type="entry name" value="SENSOR HISTIDINE KINASE YKOH"/>
    <property type="match status" value="1"/>
</dbReference>
<gene>
    <name evidence="12" type="ORF">SAMN06264365_118160</name>
</gene>
<evidence type="ECO:0000256" key="3">
    <source>
        <dbReference type="ARBA" id="ARBA00012438"/>
    </source>
</evidence>
<keyword evidence="6" id="KW-0812">Transmembrane</keyword>